<reference evidence="2" key="1">
    <citation type="journal article" date="2023" name="Nat. Plants">
        <title>Single-cell RNA sequencing provides a high-resolution roadmap for understanding the multicellular compartmentation of specialized metabolism.</title>
        <authorList>
            <person name="Sun S."/>
            <person name="Shen X."/>
            <person name="Li Y."/>
            <person name="Li Y."/>
            <person name="Wang S."/>
            <person name="Li R."/>
            <person name="Zhang H."/>
            <person name="Shen G."/>
            <person name="Guo B."/>
            <person name="Wei J."/>
            <person name="Xu J."/>
            <person name="St-Pierre B."/>
            <person name="Chen S."/>
            <person name="Sun C."/>
        </authorList>
    </citation>
    <scope>NUCLEOTIDE SEQUENCE [LARGE SCALE GENOMIC DNA]</scope>
</reference>
<sequence>MANPFTCEVPLVVAHMRKCSSLCPYLEKQLLDSVARIKLSYHGLRLLHDNLFFSSYFLLMSYLLMNLCGWLYCSLCDNLHVKYMGMYVKECGYFPSFLDNFVKNHEAFTLLNQFLLYVGDHIQIPCDEYEPLIVDETLKTLLLGKFHGFCYAMEIW</sequence>
<protein>
    <submittedName>
        <fullName evidence="1">Uncharacterized protein</fullName>
    </submittedName>
</protein>
<comment type="caution">
    <text evidence="1">The sequence shown here is derived from an EMBL/GenBank/DDBJ whole genome shotgun (WGS) entry which is preliminary data.</text>
</comment>
<organism evidence="1 2">
    <name type="scientific">Catharanthus roseus</name>
    <name type="common">Madagascar periwinkle</name>
    <name type="synonym">Vinca rosea</name>
    <dbReference type="NCBI Taxonomy" id="4058"/>
    <lineage>
        <taxon>Eukaryota</taxon>
        <taxon>Viridiplantae</taxon>
        <taxon>Streptophyta</taxon>
        <taxon>Embryophyta</taxon>
        <taxon>Tracheophyta</taxon>
        <taxon>Spermatophyta</taxon>
        <taxon>Magnoliopsida</taxon>
        <taxon>eudicotyledons</taxon>
        <taxon>Gunneridae</taxon>
        <taxon>Pentapetalae</taxon>
        <taxon>asterids</taxon>
        <taxon>lamiids</taxon>
        <taxon>Gentianales</taxon>
        <taxon>Apocynaceae</taxon>
        <taxon>Rauvolfioideae</taxon>
        <taxon>Vinceae</taxon>
        <taxon>Catharanthinae</taxon>
        <taxon>Catharanthus</taxon>
    </lineage>
</organism>
<evidence type="ECO:0000313" key="1">
    <source>
        <dbReference type="EMBL" id="KAI5664120.1"/>
    </source>
</evidence>
<name>A0ACC0ATD1_CATRO</name>
<proteinExistence type="predicted"/>
<evidence type="ECO:0000313" key="2">
    <source>
        <dbReference type="Proteomes" id="UP001060085"/>
    </source>
</evidence>
<keyword evidence="2" id="KW-1185">Reference proteome</keyword>
<accession>A0ACC0ATD1</accession>
<gene>
    <name evidence="1" type="ORF">M9H77_23443</name>
</gene>
<dbReference type="Proteomes" id="UP001060085">
    <property type="component" value="Linkage Group LG05"/>
</dbReference>
<dbReference type="EMBL" id="CM044705">
    <property type="protein sequence ID" value="KAI5664120.1"/>
    <property type="molecule type" value="Genomic_DNA"/>
</dbReference>